<name>A0A4Q2D0B7_9AGAR</name>
<dbReference type="AlphaFoldDB" id="A0A4Q2D0B7"/>
<evidence type="ECO:0000313" key="2">
    <source>
        <dbReference type="EMBL" id="RXW12567.1"/>
    </source>
</evidence>
<feature type="compositionally biased region" description="Acidic residues" evidence="1">
    <location>
        <begin position="27"/>
        <end position="37"/>
    </location>
</feature>
<gene>
    <name evidence="2" type="ORF">EST38_g13287</name>
</gene>
<organism evidence="2 3">
    <name type="scientific">Candolleomyces aberdarensis</name>
    <dbReference type="NCBI Taxonomy" id="2316362"/>
    <lineage>
        <taxon>Eukaryota</taxon>
        <taxon>Fungi</taxon>
        <taxon>Dikarya</taxon>
        <taxon>Basidiomycota</taxon>
        <taxon>Agaricomycotina</taxon>
        <taxon>Agaricomycetes</taxon>
        <taxon>Agaricomycetidae</taxon>
        <taxon>Agaricales</taxon>
        <taxon>Agaricineae</taxon>
        <taxon>Psathyrellaceae</taxon>
        <taxon>Candolleomyces</taxon>
    </lineage>
</organism>
<dbReference type="Gene3D" id="3.60.130.30">
    <property type="match status" value="1"/>
</dbReference>
<keyword evidence="3" id="KW-1185">Reference proteome</keyword>
<dbReference type="STRING" id="2316362.A0A4Q2D0B7"/>
<dbReference type="Proteomes" id="UP000290288">
    <property type="component" value="Unassembled WGS sequence"/>
</dbReference>
<protein>
    <submittedName>
        <fullName evidence="2">Uncharacterized protein</fullName>
    </submittedName>
</protein>
<feature type="region of interest" description="Disordered" evidence="1">
    <location>
        <begin position="18"/>
        <end position="37"/>
    </location>
</feature>
<sequence>MQADALRSFDEAWKARSARKAKYEAGYDADEDADDDEVDNPEYNMHEYSKMTAFLEDLTATEYMLVVHASTLDAAASTIARKIPGGVYTIRTGHNQDSREQDWVTEIRDAIVDDDPVTPAPPEDVPWSLDLRDIDLSSVVKVFRETWSNQVVVPWLWEDVEEIQTSFQIPEEERNTSLRRYFEDFSTTGSLRVFSAPTLFCDSKGNIVFWYIPGAFSHHSQEHMINAAYLDPQYDYCWDLTQGDEVKVSLTSYDPVRQKAGPTDLPFDEQGQRLLTAFGRTNRILACWLSLVHPTLFDQQMELHEVLYSEKCERMLSHPGFIYDSYGDWTILYPGFMLSGNQALSPRRDEADIHVFHGLFAFGTHSGGRVKIPSLGAAFDFEPGCAIFFPAAAMRYSVEAALSGQRAVIKTYCDPQLGWKAVGPQYARRLRHPTLDSIDKQFEPHHLTPGTKRELIVSGDFSIVNYDDL</sequence>
<evidence type="ECO:0000256" key="1">
    <source>
        <dbReference type="SAM" id="MobiDB-lite"/>
    </source>
</evidence>
<evidence type="ECO:0000313" key="3">
    <source>
        <dbReference type="Proteomes" id="UP000290288"/>
    </source>
</evidence>
<comment type="caution">
    <text evidence="2">The sequence shown here is derived from an EMBL/GenBank/DDBJ whole genome shotgun (WGS) entry which is preliminary data.</text>
</comment>
<accession>A0A4Q2D0B7</accession>
<reference evidence="2 3" key="1">
    <citation type="submission" date="2019-01" db="EMBL/GenBank/DDBJ databases">
        <title>Draft genome sequence of Psathyrella aberdarensis IHI B618.</title>
        <authorList>
            <person name="Buettner E."/>
            <person name="Kellner H."/>
        </authorList>
    </citation>
    <scope>NUCLEOTIDE SEQUENCE [LARGE SCALE GENOMIC DNA]</scope>
    <source>
        <strain evidence="2 3">IHI B618</strain>
    </source>
</reference>
<dbReference type="EMBL" id="SDEE01001198">
    <property type="protein sequence ID" value="RXW12567.1"/>
    <property type="molecule type" value="Genomic_DNA"/>
</dbReference>
<proteinExistence type="predicted"/>
<dbReference type="OrthoDB" id="3200752at2759"/>